<evidence type="ECO:0000313" key="4">
    <source>
        <dbReference type="EMBL" id="MBG9378459.1"/>
    </source>
</evidence>
<evidence type="ECO:0000259" key="3">
    <source>
        <dbReference type="PROSITE" id="PS51352"/>
    </source>
</evidence>
<dbReference type="Pfam" id="PF13098">
    <property type="entry name" value="Thioredoxin_2"/>
    <property type="match status" value="1"/>
</dbReference>
<dbReference type="RefSeq" id="WP_196992562.1">
    <property type="nucleotide sequence ID" value="NZ_JADWYR010000003.1"/>
</dbReference>
<dbReference type="PROSITE" id="PS51352">
    <property type="entry name" value="THIOREDOXIN_2"/>
    <property type="match status" value="1"/>
</dbReference>
<evidence type="ECO:0000313" key="5">
    <source>
        <dbReference type="Proteomes" id="UP000628448"/>
    </source>
</evidence>
<evidence type="ECO:0000256" key="1">
    <source>
        <dbReference type="ARBA" id="ARBA00023284"/>
    </source>
</evidence>
<reference evidence="4" key="1">
    <citation type="submission" date="2020-11" db="EMBL/GenBank/DDBJ databases">
        <title>Bacterial whole genome sequence for Panacibacter sp. DH6.</title>
        <authorList>
            <person name="Le V."/>
            <person name="Ko S."/>
            <person name="Ahn C.-Y."/>
            <person name="Oh H.-M."/>
        </authorList>
    </citation>
    <scope>NUCLEOTIDE SEQUENCE</scope>
    <source>
        <strain evidence="4">DH6</strain>
    </source>
</reference>
<feature type="domain" description="Thioredoxin" evidence="3">
    <location>
        <begin position="5"/>
        <end position="147"/>
    </location>
</feature>
<keyword evidence="5" id="KW-1185">Reference proteome</keyword>
<dbReference type="Proteomes" id="UP000628448">
    <property type="component" value="Unassembled WGS sequence"/>
</dbReference>
<organism evidence="4 5">
    <name type="scientific">Panacibacter microcysteis</name>
    <dbReference type="NCBI Taxonomy" id="2793269"/>
    <lineage>
        <taxon>Bacteria</taxon>
        <taxon>Pseudomonadati</taxon>
        <taxon>Bacteroidota</taxon>
        <taxon>Chitinophagia</taxon>
        <taxon>Chitinophagales</taxon>
        <taxon>Chitinophagaceae</taxon>
        <taxon>Panacibacter</taxon>
    </lineage>
</organism>
<feature type="signal peptide" evidence="2">
    <location>
        <begin position="1"/>
        <end position="17"/>
    </location>
</feature>
<dbReference type="InterPro" id="IPR036249">
    <property type="entry name" value="Thioredoxin-like_sf"/>
</dbReference>
<proteinExistence type="predicted"/>
<dbReference type="AlphaFoldDB" id="A0A931MES7"/>
<dbReference type="PROSITE" id="PS00194">
    <property type="entry name" value="THIOREDOXIN_1"/>
    <property type="match status" value="1"/>
</dbReference>
<dbReference type="EMBL" id="JADWYR010000003">
    <property type="protein sequence ID" value="MBG9378459.1"/>
    <property type="molecule type" value="Genomic_DNA"/>
</dbReference>
<dbReference type="InterPro" id="IPR013766">
    <property type="entry name" value="Thioredoxin_domain"/>
</dbReference>
<dbReference type="SUPFAM" id="SSF52833">
    <property type="entry name" value="Thioredoxin-like"/>
    <property type="match status" value="1"/>
</dbReference>
<evidence type="ECO:0000256" key="2">
    <source>
        <dbReference type="SAM" id="SignalP"/>
    </source>
</evidence>
<gene>
    <name evidence="4" type="ORF">I5907_19640</name>
</gene>
<keyword evidence="1" id="KW-0676">Redox-active center</keyword>
<sequence length="409" mass="46552">MKKLTLLLLLAPLFSLAQEKGMHFEHGASWEAIKAKAKAENKYIFMDCFTTWCGPCRFMSANVFPQENVGAFMNEKFINVKVQLDTTDADNEEVKSWYKDGHDIMEQYQVRAFPTYLYFDPNGNVVHRSVGAGPAEMFLEKSAAALMPDKQYYTLLKAYENGAKDSAALRKMALAAQEAYDMENAPKIANEYLVTQANLFTKENLAFVQNFTQTSKDKGFDLLLKNQQKVDDVLGKGSAAAILQPIIMREEIFKNLSPESDKAVDWQTIKTALSKKYPAFADEALAKAKVMWYQRKGDWNNYQTAIVAYMNKYGAGASPNELNSYAWTVFENCNDMACVAKALEWSKKSFKDSNEPMYIDTYANLLYKLGKKDDALTWEQKAMELAPESEKKTYQETIDKMKKGEKTWN</sequence>
<accession>A0A931MES7</accession>
<name>A0A931MES7_9BACT</name>
<feature type="chain" id="PRO_5037182623" evidence="2">
    <location>
        <begin position="18"/>
        <end position="409"/>
    </location>
</feature>
<dbReference type="InterPro" id="IPR017937">
    <property type="entry name" value="Thioredoxin_CS"/>
</dbReference>
<dbReference type="Gene3D" id="3.40.30.10">
    <property type="entry name" value="Glutaredoxin"/>
    <property type="match status" value="1"/>
</dbReference>
<protein>
    <submittedName>
        <fullName evidence="4">Thioredoxin fold domain-containing protein</fullName>
    </submittedName>
</protein>
<comment type="caution">
    <text evidence="4">The sequence shown here is derived from an EMBL/GenBank/DDBJ whole genome shotgun (WGS) entry which is preliminary data.</text>
</comment>
<keyword evidence="2" id="KW-0732">Signal</keyword>
<dbReference type="InterPro" id="IPR012336">
    <property type="entry name" value="Thioredoxin-like_fold"/>
</dbReference>